<dbReference type="AlphaFoldDB" id="A0A1H5Z6X3"/>
<dbReference type="EMBL" id="FNVP01000009">
    <property type="protein sequence ID" value="SEG31357.1"/>
    <property type="molecule type" value="Genomic_DNA"/>
</dbReference>
<sequence length="50" mass="5811">MEEEQINPELIALGIEIQTELIAIAMDEVEIMNFWDECYKAALKNKPKPF</sequence>
<keyword evidence="2" id="KW-1185">Reference proteome</keyword>
<gene>
    <name evidence="1" type="ORF">SAMN04488130_109103</name>
</gene>
<accession>A0A1H5Z6X3</accession>
<evidence type="ECO:0000313" key="2">
    <source>
        <dbReference type="Proteomes" id="UP000236737"/>
    </source>
</evidence>
<proteinExistence type="predicted"/>
<protein>
    <submittedName>
        <fullName evidence="1">Uncharacterized protein</fullName>
    </submittedName>
</protein>
<dbReference type="RefSeq" id="WP_159916727.1">
    <property type="nucleotide sequence ID" value="NZ_FNVP01000009.1"/>
</dbReference>
<name>A0A1H5Z6X3_9FLAO</name>
<evidence type="ECO:0000313" key="1">
    <source>
        <dbReference type="EMBL" id="SEG31357.1"/>
    </source>
</evidence>
<organism evidence="1 2">
    <name type="scientific">Flavobacterium urumqiense</name>
    <dbReference type="NCBI Taxonomy" id="935224"/>
    <lineage>
        <taxon>Bacteria</taxon>
        <taxon>Pseudomonadati</taxon>
        <taxon>Bacteroidota</taxon>
        <taxon>Flavobacteriia</taxon>
        <taxon>Flavobacteriales</taxon>
        <taxon>Flavobacteriaceae</taxon>
        <taxon>Flavobacterium</taxon>
    </lineage>
</organism>
<reference evidence="2" key="1">
    <citation type="submission" date="2016-10" db="EMBL/GenBank/DDBJ databases">
        <authorList>
            <person name="Varghese N."/>
            <person name="Submissions S."/>
        </authorList>
    </citation>
    <scope>NUCLEOTIDE SEQUENCE [LARGE SCALE GENOMIC DNA]</scope>
    <source>
        <strain evidence="2">CGMCC 1.9230</strain>
    </source>
</reference>
<dbReference type="Proteomes" id="UP000236737">
    <property type="component" value="Unassembled WGS sequence"/>
</dbReference>